<protein>
    <recommendedName>
        <fullName evidence="1">Competence protein CoiA-like N-terminal domain-containing protein</fullName>
    </recommendedName>
</protein>
<evidence type="ECO:0000259" key="1">
    <source>
        <dbReference type="Pfam" id="PF25164"/>
    </source>
</evidence>
<name>A0A5Q6PET0_VIBCL</name>
<reference evidence="2 3" key="1">
    <citation type="submission" date="2019-09" db="EMBL/GenBank/DDBJ databases">
        <authorList>
            <person name="Kritzky A."/>
            <person name="Schelkanova E.Y."/>
            <person name="Alkhova Z.V."/>
            <person name="Smirnova N.I."/>
        </authorList>
    </citation>
    <scope>NUCLEOTIDE SEQUENCE [LARGE SCALE GENOMIC DNA]</scope>
    <source>
        <strain evidence="2 3">M1526</strain>
    </source>
</reference>
<evidence type="ECO:0000313" key="3">
    <source>
        <dbReference type="Proteomes" id="UP000323225"/>
    </source>
</evidence>
<organism evidence="2 3">
    <name type="scientific">Vibrio cholerae</name>
    <dbReference type="NCBI Taxonomy" id="666"/>
    <lineage>
        <taxon>Bacteria</taxon>
        <taxon>Pseudomonadati</taxon>
        <taxon>Pseudomonadota</taxon>
        <taxon>Gammaproteobacteria</taxon>
        <taxon>Vibrionales</taxon>
        <taxon>Vibrionaceae</taxon>
        <taxon>Vibrio</taxon>
    </lineage>
</organism>
<dbReference type="Proteomes" id="UP000323225">
    <property type="component" value="Unassembled WGS sequence"/>
</dbReference>
<dbReference type="EMBL" id="VUAA01000023">
    <property type="protein sequence ID" value="KAA1253316.1"/>
    <property type="molecule type" value="Genomic_DNA"/>
</dbReference>
<dbReference type="AlphaFoldDB" id="A0A5Q6PET0"/>
<proteinExistence type="predicted"/>
<feature type="domain" description="Competence protein CoiA-like N-terminal" evidence="1">
    <location>
        <begin position="31"/>
        <end position="62"/>
    </location>
</feature>
<dbReference type="Pfam" id="PF25164">
    <property type="entry name" value="CoiA_N"/>
    <property type="match status" value="1"/>
</dbReference>
<comment type="caution">
    <text evidence="2">The sequence shown here is derived from an EMBL/GenBank/DDBJ whole genome shotgun (WGS) entry which is preliminary data.</text>
</comment>
<dbReference type="InterPro" id="IPR057253">
    <property type="entry name" value="CoiA-like_N"/>
</dbReference>
<accession>A0A5Q6PET0</accession>
<evidence type="ECO:0000313" key="2">
    <source>
        <dbReference type="EMBL" id="KAA1253316.1"/>
    </source>
</evidence>
<gene>
    <name evidence="2" type="ORF">F0M16_18250</name>
</gene>
<sequence>MIEHASKLGWGLYNDGDIKHIRNVERGLKCNCKCPDCGTSLIANQGSVKAWHFSHSTKINCKGESALHLAAKQAIRTAAENKLSIQLPPLSGTIIKKDIMDLEHTKKWSMKETEYKPCDVYIEKRFNDLILDTYCVDHNGKYIAIEILVTHKKSSEDCTKFKKNNIDAIEIDISKLSWDSTPEEILEYVTKKAPRNWLYSSSEKSNIKNTTIELNKQIDSINQSYYQDFDISIKELIEEQKFNLIDLPIFKVEVKGNDLKGKCISASESKKLKVTSIDNQVLKYENYLVTNAMISGKTKVKIVISLNNHHYLDSSNPYLSLSYIKNKRNKGKFYGEWVNVDRWEHKLLNLAKSKLDIKIARSNKSIISVNGYAGKFHNLSEKEKVLELCNKLNLPYPTYQGRFNISWNTTDRVWKLLLFYYSIENYKYDLLNAEMISRNNWFGSMLNFKMDEQSCTSRSKQIFVWLKKLCDYGYIQHVVGLNFRIRKGYNKLMDTSHIFV</sequence>